<organism evidence="1">
    <name type="scientific">mine drainage metagenome</name>
    <dbReference type="NCBI Taxonomy" id="410659"/>
    <lineage>
        <taxon>unclassified sequences</taxon>
        <taxon>metagenomes</taxon>
        <taxon>ecological metagenomes</taxon>
    </lineage>
</organism>
<evidence type="ECO:0000313" key="1">
    <source>
        <dbReference type="EMBL" id="EQD36231.1"/>
    </source>
</evidence>
<proteinExistence type="predicted"/>
<dbReference type="GO" id="GO:0000166">
    <property type="term" value="F:nucleotide binding"/>
    <property type="evidence" value="ECO:0007669"/>
    <property type="project" value="InterPro"/>
</dbReference>
<dbReference type="GO" id="GO:0016787">
    <property type="term" value="F:hydrolase activity"/>
    <property type="evidence" value="ECO:0007669"/>
    <property type="project" value="UniProtKB-KW"/>
</dbReference>
<keyword evidence="1" id="KW-0378">Hydrolase</keyword>
<dbReference type="EMBL" id="AUZY01011044">
    <property type="protein sequence ID" value="EQD36231.1"/>
    <property type="molecule type" value="Genomic_DNA"/>
</dbReference>
<name>T0YLA3_9ZZZZ</name>
<dbReference type="SUPFAM" id="SSF55186">
    <property type="entry name" value="ThrRS/AlaRS common domain"/>
    <property type="match status" value="1"/>
</dbReference>
<dbReference type="AlphaFoldDB" id="T0YLA3"/>
<comment type="caution">
    <text evidence="1">The sequence shown here is derived from an EMBL/GenBank/DDBJ whole genome shotgun (WGS) entry which is preliminary data.</text>
</comment>
<sequence>MMAFTKGKVPDFEKIKLVKIKGYPEFPDMGAQVRNTSEVGTINVKTTLVKGKINNRLSLSLS</sequence>
<accession>T0YLA3</accession>
<dbReference type="InterPro" id="IPR018163">
    <property type="entry name" value="Thr/Ala-tRNA-synth_IIc_edit"/>
</dbReference>
<reference evidence="1" key="1">
    <citation type="submission" date="2013-08" db="EMBL/GenBank/DDBJ databases">
        <authorList>
            <person name="Mendez C."/>
            <person name="Richter M."/>
            <person name="Ferrer M."/>
            <person name="Sanchez J."/>
        </authorList>
    </citation>
    <scope>NUCLEOTIDE SEQUENCE</scope>
</reference>
<protein>
    <submittedName>
        <fullName evidence="1">Metal-dependent hydrolase</fullName>
    </submittedName>
</protein>
<gene>
    <name evidence="1" type="ORF">B1B_16591</name>
</gene>
<reference evidence="1" key="2">
    <citation type="journal article" date="2014" name="ISME J.">
        <title>Microbial stratification in low pH oxic and suboxic macroscopic growths along an acid mine drainage.</title>
        <authorList>
            <person name="Mendez-Garcia C."/>
            <person name="Mesa V."/>
            <person name="Sprenger R.R."/>
            <person name="Richter M."/>
            <person name="Diez M.S."/>
            <person name="Solano J."/>
            <person name="Bargiela R."/>
            <person name="Golyshina O.V."/>
            <person name="Manteca A."/>
            <person name="Ramos J.L."/>
            <person name="Gallego J.R."/>
            <person name="Llorente I."/>
            <person name="Martins Dos Santos V.A."/>
            <person name="Jensen O.N."/>
            <person name="Pelaez A.I."/>
            <person name="Sanchez J."/>
            <person name="Ferrer M."/>
        </authorList>
    </citation>
    <scope>NUCLEOTIDE SEQUENCE</scope>
</reference>